<dbReference type="SUPFAM" id="SSF81321">
    <property type="entry name" value="Family A G protein-coupled receptor-like"/>
    <property type="match status" value="1"/>
</dbReference>
<feature type="domain" description="G-protein coupled receptors family 1 profile" evidence="12">
    <location>
        <begin position="37"/>
        <end position="248"/>
    </location>
</feature>
<evidence type="ECO:0000256" key="7">
    <source>
        <dbReference type="ARBA" id="ARBA00023170"/>
    </source>
</evidence>
<dbReference type="OrthoDB" id="10044919at2759"/>
<comment type="caution">
    <text evidence="13">The sequence shown here is derived from an EMBL/GenBank/DDBJ whole genome shotgun (WGS) entry which is preliminary data.</text>
</comment>
<accession>A0A9Q1BV08</accession>
<keyword evidence="2" id="KW-1003">Cell membrane</keyword>
<reference evidence="13" key="1">
    <citation type="submission" date="2021-10" db="EMBL/GenBank/DDBJ databases">
        <title>Tropical sea cucumber genome reveals ecological adaptation and Cuvierian tubules defense mechanism.</title>
        <authorList>
            <person name="Chen T."/>
        </authorList>
    </citation>
    <scope>NUCLEOTIDE SEQUENCE</scope>
    <source>
        <strain evidence="13">Nanhai2018</strain>
        <tissue evidence="13">Muscle</tissue>
    </source>
</reference>
<evidence type="ECO:0000256" key="9">
    <source>
        <dbReference type="RuleBase" id="RU000688"/>
    </source>
</evidence>
<dbReference type="Gene3D" id="1.20.1070.10">
    <property type="entry name" value="Rhodopsin 7-helix transmembrane proteins"/>
    <property type="match status" value="1"/>
</dbReference>
<evidence type="ECO:0000256" key="6">
    <source>
        <dbReference type="ARBA" id="ARBA00023136"/>
    </source>
</evidence>
<dbReference type="GO" id="GO:0005886">
    <property type="term" value="C:plasma membrane"/>
    <property type="evidence" value="ECO:0007669"/>
    <property type="project" value="UniProtKB-SubCell"/>
</dbReference>
<keyword evidence="6 11" id="KW-0472">Membrane</keyword>
<comment type="similarity">
    <text evidence="9">Belongs to the G-protein coupled receptor 1 family.</text>
</comment>
<dbReference type="Proteomes" id="UP001152320">
    <property type="component" value="Chromosome 11"/>
</dbReference>
<feature type="transmembrane region" description="Helical" evidence="11">
    <location>
        <begin position="98"/>
        <end position="117"/>
    </location>
</feature>
<proteinExistence type="inferred from homology"/>
<evidence type="ECO:0000256" key="10">
    <source>
        <dbReference type="SAM" id="MobiDB-lite"/>
    </source>
</evidence>
<dbReference type="CDD" id="cd00637">
    <property type="entry name" value="7tm_classA_rhodopsin-like"/>
    <property type="match status" value="1"/>
</dbReference>
<feature type="transmembrane region" description="Helical" evidence="11">
    <location>
        <begin position="20"/>
        <end position="46"/>
    </location>
</feature>
<dbReference type="PROSITE" id="PS50262">
    <property type="entry name" value="G_PROTEIN_RECEP_F1_2"/>
    <property type="match status" value="1"/>
</dbReference>
<comment type="subcellular location">
    <subcellularLocation>
        <location evidence="1">Cell membrane</location>
        <topology evidence="1">Multi-pass membrane protein</topology>
    </subcellularLocation>
</comment>
<evidence type="ECO:0000256" key="2">
    <source>
        <dbReference type="ARBA" id="ARBA00022475"/>
    </source>
</evidence>
<dbReference type="PROSITE" id="PS00237">
    <property type="entry name" value="G_PROTEIN_RECEP_F1_1"/>
    <property type="match status" value="1"/>
</dbReference>
<evidence type="ECO:0000313" key="14">
    <source>
        <dbReference type="Proteomes" id="UP001152320"/>
    </source>
</evidence>
<dbReference type="PANTHER" id="PTHR24228">
    <property type="entry name" value="B2 BRADYKININ RECEPTOR/ANGIOTENSIN II RECEPTOR"/>
    <property type="match status" value="1"/>
</dbReference>
<keyword evidence="14" id="KW-1185">Reference proteome</keyword>
<keyword evidence="5 9" id="KW-0297">G-protein coupled receptor</keyword>
<evidence type="ECO:0000313" key="13">
    <source>
        <dbReference type="EMBL" id="KAJ8033173.1"/>
    </source>
</evidence>
<feature type="region of interest" description="Disordered" evidence="10">
    <location>
        <begin position="222"/>
        <end position="248"/>
    </location>
</feature>
<evidence type="ECO:0000256" key="4">
    <source>
        <dbReference type="ARBA" id="ARBA00022989"/>
    </source>
</evidence>
<evidence type="ECO:0000259" key="12">
    <source>
        <dbReference type="PROSITE" id="PS50262"/>
    </source>
</evidence>
<dbReference type="InterPro" id="IPR000276">
    <property type="entry name" value="GPCR_Rhodpsn"/>
</dbReference>
<keyword evidence="4 11" id="KW-1133">Transmembrane helix</keyword>
<evidence type="ECO:0000256" key="11">
    <source>
        <dbReference type="SAM" id="Phobius"/>
    </source>
</evidence>
<keyword evidence="7 9" id="KW-0675">Receptor</keyword>
<dbReference type="GO" id="GO:0004930">
    <property type="term" value="F:G protein-coupled receptor activity"/>
    <property type="evidence" value="ECO:0007669"/>
    <property type="project" value="UniProtKB-KW"/>
</dbReference>
<feature type="transmembrane region" description="Helical" evidence="11">
    <location>
        <begin position="58"/>
        <end position="78"/>
    </location>
</feature>
<evidence type="ECO:0000256" key="8">
    <source>
        <dbReference type="ARBA" id="ARBA00023224"/>
    </source>
</evidence>
<keyword evidence="8 9" id="KW-0807">Transducer</keyword>
<dbReference type="EMBL" id="JAIZAY010000011">
    <property type="protein sequence ID" value="KAJ8033173.1"/>
    <property type="molecule type" value="Genomic_DNA"/>
</dbReference>
<name>A0A9Q1BV08_HOLLE</name>
<protein>
    <submittedName>
        <fullName evidence="13">G-protein coupled receptor moody</fullName>
    </submittedName>
</protein>
<dbReference type="Pfam" id="PF00001">
    <property type="entry name" value="7tm_1"/>
    <property type="match status" value="1"/>
</dbReference>
<dbReference type="InterPro" id="IPR017452">
    <property type="entry name" value="GPCR_Rhodpsn_7TM"/>
</dbReference>
<dbReference type="PRINTS" id="PR00237">
    <property type="entry name" value="GPCRRHODOPSN"/>
</dbReference>
<sequence>MENSTNFSSAQQELPRGTDTVIMGILNVIEVLVGIPGNFLVIMAVLLSRKLQTASNAFIVNLAVADLLTCMVLPLHIVGDWARYYFSSLEPICQVALGITHICVGCSVLTLASIALNRFLLVLTPRSTYQTIYRPRHLVIWIILLWSISGMMSILPPLAFNIGKFGFDLPTQSCLSLTDFPTSKQYEYILVLGFYPIPLAVIVVCYTGILIKVVKHNRRLKQNKEQRGNSKPKCSNNRIRISNGNHQK</sequence>
<organism evidence="13 14">
    <name type="scientific">Holothuria leucospilota</name>
    <name type="common">Black long sea cucumber</name>
    <name type="synonym">Mertensiothuria leucospilota</name>
    <dbReference type="NCBI Taxonomy" id="206669"/>
    <lineage>
        <taxon>Eukaryota</taxon>
        <taxon>Metazoa</taxon>
        <taxon>Echinodermata</taxon>
        <taxon>Eleutherozoa</taxon>
        <taxon>Echinozoa</taxon>
        <taxon>Holothuroidea</taxon>
        <taxon>Aspidochirotacea</taxon>
        <taxon>Aspidochirotida</taxon>
        <taxon>Holothuriidae</taxon>
        <taxon>Holothuria</taxon>
    </lineage>
</organism>
<feature type="transmembrane region" description="Helical" evidence="11">
    <location>
        <begin position="138"/>
        <end position="160"/>
    </location>
</feature>
<evidence type="ECO:0000256" key="3">
    <source>
        <dbReference type="ARBA" id="ARBA00022692"/>
    </source>
</evidence>
<evidence type="ECO:0000256" key="5">
    <source>
        <dbReference type="ARBA" id="ARBA00023040"/>
    </source>
</evidence>
<feature type="compositionally biased region" description="Polar residues" evidence="10">
    <location>
        <begin position="232"/>
        <end position="248"/>
    </location>
</feature>
<feature type="transmembrane region" description="Helical" evidence="11">
    <location>
        <begin position="188"/>
        <end position="214"/>
    </location>
</feature>
<dbReference type="AlphaFoldDB" id="A0A9Q1BV08"/>
<dbReference type="PANTHER" id="PTHR24228:SF72">
    <property type="entry name" value="G-PROTEIN COUPLED RECEPTORS FAMILY 1 PROFILE DOMAIN-CONTAINING PROTEIN"/>
    <property type="match status" value="1"/>
</dbReference>
<gene>
    <name evidence="13" type="ORF">HOLleu_23327</name>
</gene>
<evidence type="ECO:0000256" key="1">
    <source>
        <dbReference type="ARBA" id="ARBA00004651"/>
    </source>
</evidence>
<keyword evidence="3 9" id="KW-0812">Transmembrane</keyword>